<name>A0ABW8EB18_STRT5</name>
<organism evidence="1 2">
    <name type="scientific">Streptomyces toxytricini</name>
    <name type="common">Actinomyces toxytricini</name>
    <dbReference type="NCBI Taxonomy" id="67369"/>
    <lineage>
        <taxon>Bacteria</taxon>
        <taxon>Bacillati</taxon>
        <taxon>Actinomycetota</taxon>
        <taxon>Actinomycetes</taxon>
        <taxon>Kitasatosporales</taxon>
        <taxon>Streptomycetaceae</taxon>
        <taxon>Streptomyces</taxon>
    </lineage>
</organism>
<gene>
    <name evidence="1" type="ORF">ACIO7M_04775</name>
</gene>
<dbReference type="RefSeq" id="WP_402377657.1">
    <property type="nucleotide sequence ID" value="NZ_JBIUYY010000002.1"/>
</dbReference>
<sequence>MCRDFWDAPDVEAVTVAEEELEADLAALVAVLAARWGSPAVVDLWPCLGLDDFDQPGVEAPEPLGSLCNLAGSLHAWRLPSTGRWLGLTIGQADREFPLQLLAAVGEAATLPDPS</sequence>
<proteinExistence type="predicted"/>
<evidence type="ECO:0000313" key="1">
    <source>
        <dbReference type="EMBL" id="MFJ2820418.1"/>
    </source>
</evidence>
<dbReference type="EMBL" id="JBIUYY010000002">
    <property type="protein sequence ID" value="MFJ2820418.1"/>
    <property type="molecule type" value="Genomic_DNA"/>
</dbReference>
<keyword evidence="2" id="KW-1185">Reference proteome</keyword>
<comment type="caution">
    <text evidence="1">The sequence shown here is derived from an EMBL/GenBank/DDBJ whole genome shotgun (WGS) entry which is preliminary data.</text>
</comment>
<reference evidence="1 2" key="1">
    <citation type="submission" date="2024-10" db="EMBL/GenBank/DDBJ databases">
        <title>The Natural Products Discovery Center: Release of the First 8490 Sequenced Strains for Exploring Actinobacteria Biosynthetic Diversity.</title>
        <authorList>
            <person name="Kalkreuter E."/>
            <person name="Kautsar S.A."/>
            <person name="Yang D."/>
            <person name="Bader C.D."/>
            <person name="Teijaro C.N."/>
            <person name="Fluegel L."/>
            <person name="Davis C.M."/>
            <person name="Simpson J.R."/>
            <person name="Lauterbach L."/>
            <person name="Steele A.D."/>
            <person name="Gui C."/>
            <person name="Meng S."/>
            <person name="Li G."/>
            <person name="Viehrig K."/>
            <person name="Ye F."/>
            <person name="Su P."/>
            <person name="Kiefer A.F."/>
            <person name="Nichols A."/>
            <person name="Cepeda A.J."/>
            <person name="Yan W."/>
            <person name="Fan B."/>
            <person name="Jiang Y."/>
            <person name="Adhikari A."/>
            <person name="Zheng C.-J."/>
            <person name="Schuster L."/>
            <person name="Cowan T.M."/>
            <person name="Smanski M.J."/>
            <person name="Chevrette M.G."/>
            <person name="De Carvalho L.P.S."/>
            <person name="Shen B."/>
        </authorList>
    </citation>
    <scope>NUCLEOTIDE SEQUENCE [LARGE SCALE GENOMIC DNA]</scope>
    <source>
        <strain evidence="1 2">NPDC087220</strain>
    </source>
</reference>
<protein>
    <submittedName>
        <fullName evidence="1">Uncharacterized protein</fullName>
    </submittedName>
</protein>
<accession>A0ABW8EB18</accession>
<dbReference type="Proteomes" id="UP001617351">
    <property type="component" value="Unassembled WGS sequence"/>
</dbReference>
<evidence type="ECO:0000313" key="2">
    <source>
        <dbReference type="Proteomes" id="UP001617351"/>
    </source>
</evidence>